<feature type="transmembrane region" description="Helical" evidence="1">
    <location>
        <begin position="95"/>
        <end position="114"/>
    </location>
</feature>
<keyword evidence="1" id="KW-1133">Transmembrane helix</keyword>
<dbReference type="AlphaFoldDB" id="Q3MSA6"/>
<keyword evidence="1" id="KW-0472">Membrane</keyword>
<feature type="transmembrane region" description="Helical" evidence="1">
    <location>
        <begin position="13"/>
        <end position="33"/>
    </location>
</feature>
<organism evidence="2">
    <name type="scientific">Paenibacillus jamilae</name>
    <dbReference type="NCBI Taxonomy" id="114136"/>
    <lineage>
        <taxon>Bacteria</taxon>
        <taxon>Bacillati</taxon>
        <taxon>Bacillota</taxon>
        <taxon>Bacilli</taxon>
        <taxon>Bacillales</taxon>
        <taxon>Paenibacillaceae</taxon>
        <taxon>Paenibacillus</taxon>
    </lineage>
</organism>
<dbReference type="EMBL" id="AM050134">
    <property type="protein sequence ID" value="CAJ18300.1"/>
    <property type="molecule type" value="Genomic_DNA"/>
</dbReference>
<gene>
    <name evidence="2" type="primary">jexA</name>
</gene>
<protein>
    <submittedName>
        <fullName evidence="2">JexA protein</fullName>
    </submittedName>
</protein>
<sequence>MIFSFSGVVFHSLIGYLDGVGLIPVMMLYLLLYKKKIQSLSVQDIIIMVILLISPAFLRRWYSYFVVSFFAAVFITKLIKALWDKQYGLKDFIRSVSKLFVIGVGCLLVLFLFFKSFILLSIRDVGKGVYEYNNHPPLDKFIEMFNYFGLITIILVLTGAVIGVAFKKTRYFAIFSILQSCFAYLLITSEQFMSPQHILLVSTGMMVLVFLNYNYVLLIKKRFVQFSVPKMNLILKLLLTLCLAMSTLFIANGYFVNLQTTIGKISVLPKHTEPRVNNDIDEIKEITEFLNSVSSPSKPVYVISGTCCYDDVFNNLYLPDQKNALNYLARSSYNDALGFPNLLLRSGFVVVVEPIVSNEMVVRKTAEYFLNGRFDNYSVIKTVNLVGNTKVTIFERMRPFSNSSLQALNEMQKEFFDRYPDKKELYKFLIIELIFQKLTLDCLVLKLS</sequence>
<proteinExistence type="predicted"/>
<feature type="transmembrane region" description="Helical" evidence="1">
    <location>
        <begin position="144"/>
        <end position="164"/>
    </location>
</feature>
<evidence type="ECO:0000313" key="2">
    <source>
        <dbReference type="EMBL" id="CAJ18300.1"/>
    </source>
</evidence>
<name>Q3MSA6_9BACL</name>
<feature type="transmembrane region" description="Helical" evidence="1">
    <location>
        <begin position="171"/>
        <end position="187"/>
    </location>
</feature>
<feature type="transmembrane region" description="Helical" evidence="1">
    <location>
        <begin position="231"/>
        <end position="255"/>
    </location>
</feature>
<feature type="transmembrane region" description="Helical" evidence="1">
    <location>
        <begin position="64"/>
        <end position="83"/>
    </location>
</feature>
<feature type="transmembrane region" description="Helical" evidence="1">
    <location>
        <begin position="199"/>
        <end position="219"/>
    </location>
</feature>
<accession>Q3MSA6</accession>
<evidence type="ECO:0000256" key="1">
    <source>
        <dbReference type="SAM" id="Phobius"/>
    </source>
</evidence>
<feature type="transmembrane region" description="Helical" evidence="1">
    <location>
        <begin position="40"/>
        <end position="58"/>
    </location>
</feature>
<keyword evidence="1" id="KW-0812">Transmembrane</keyword>
<reference evidence="2" key="1">
    <citation type="submission" date="2005-07" db="EMBL/GenBank/DDBJ databases">
        <title>Identification and localization of gene cluster involved in carbohydrate-rich extracellular matrix production by Paenibacillus jamilae growing in olive-mill waste-water.</title>
        <authorList>
            <person name="Aguilera M."/>
            <person name="Suarez A."/>
            <person name="Monteoliva-Sanchez M."/>
            <person name="Ramos-Cormenzana A."/>
        </authorList>
    </citation>
    <scope>NUCLEOTIDE SEQUENCE</scope>
</reference>